<dbReference type="Gene3D" id="3.30.70.1880">
    <property type="entry name" value="Protein of unknown function DUF881"/>
    <property type="match status" value="1"/>
</dbReference>
<dbReference type="AlphaFoldDB" id="L0F3Z6"/>
<name>L0F3Z6_DESDL</name>
<dbReference type="STRING" id="871963.Desdi_0080"/>
<dbReference type="RefSeq" id="WP_015260660.1">
    <property type="nucleotide sequence ID" value="NC_019903.1"/>
</dbReference>
<protein>
    <recommendedName>
        <fullName evidence="5">Division initiation protein</fullName>
    </recommendedName>
</protein>
<dbReference type="InterPro" id="IPR010273">
    <property type="entry name" value="DUF881"/>
</dbReference>
<evidence type="ECO:0000256" key="1">
    <source>
        <dbReference type="ARBA" id="ARBA00009108"/>
    </source>
</evidence>
<dbReference type="PANTHER" id="PTHR37313:SF2">
    <property type="entry name" value="UPF0749 PROTEIN YLXX"/>
    <property type="match status" value="1"/>
</dbReference>
<dbReference type="Pfam" id="PF05949">
    <property type="entry name" value="DUF881"/>
    <property type="match status" value="1"/>
</dbReference>
<dbReference type="PANTHER" id="PTHR37313">
    <property type="entry name" value="UPF0749 PROTEIN RV1825"/>
    <property type="match status" value="1"/>
</dbReference>
<dbReference type="OrthoDB" id="9776196at2"/>
<keyword evidence="4" id="KW-1185">Reference proteome</keyword>
<comment type="similarity">
    <text evidence="1">Belongs to the UPF0749 family.</text>
</comment>
<accession>L0F3Z6</accession>
<organism evidence="3 4">
    <name type="scientific">Desulfitobacterium dichloroeliminans (strain LMG P-21439 / DCA1)</name>
    <dbReference type="NCBI Taxonomy" id="871963"/>
    <lineage>
        <taxon>Bacteria</taxon>
        <taxon>Bacillati</taxon>
        <taxon>Bacillota</taxon>
        <taxon>Clostridia</taxon>
        <taxon>Eubacteriales</taxon>
        <taxon>Desulfitobacteriaceae</taxon>
        <taxon>Desulfitobacterium</taxon>
    </lineage>
</organism>
<dbReference type="KEGG" id="ddl:Desdi_0080"/>
<dbReference type="HOGENOM" id="CLU_040273_4_0_9"/>
<feature type="coiled-coil region" evidence="2">
    <location>
        <begin position="49"/>
        <end position="76"/>
    </location>
</feature>
<evidence type="ECO:0000256" key="2">
    <source>
        <dbReference type="SAM" id="Coils"/>
    </source>
</evidence>
<dbReference type="EMBL" id="CP003344">
    <property type="protein sequence ID" value="AGA67653.1"/>
    <property type="molecule type" value="Genomic_DNA"/>
</dbReference>
<evidence type="ECO:0008006" key="5">
    <source>
        <dbReference type="Google" id="ProtNLM"/>
    </source>
</evidence>
<evidence type="ECO:0000313" key="4">
    <source>
        <dbReference type="Proteomes" id="UP000010797"/>
    </source>
</evidence>
<reference evidence="4" key="1">
    <citation type="submission" date="2012-02" db="EMBL/GenBank/DDBJ databases">
        <title>Complete sequence of Desulfitobacterium dichloroeliminans LMG P-21439.</title>
        <authorList>
            <person name="Lucas S."/>
            <person name="Han J."/>
            <person name="Lapidus A."/>
            <person name="Cheng J.-F."/>
            <person name="Goodwin L."/>
            <person name="Pitluck S."/>
            <person name="Peters L."/>
            <person name="Ovchinnikova G."/>
            <person name="Teshima H."/>
            <person name="Detter J.C."/>
            <person name="Han C."/>
            <person name="Tapia R."/>
            <person name="Land M."/>
            <person name="Hauser L."/>
            <person name="Kyrpides N."/>
            <person name="Ivanova N."/>
            <person name="Pagani I."/>
            <person name="Kruse T."/>
            <person name="de Vos W.M."/>
            <person name="Boon N."/>
            <person name="Smidt H."/>
            <person name="Woyke T."/>
        </authorList>
    </citation>
    <scope>NUCLEOTIDE SEQUENCE [LARGE SCALE GENOMIC DNA]</scope>
    <source>
        <strain evidence="4">LMG P-21439 / DCA1</strain>
    </source>
</reference>
<gene>
    <name evidence="3" type="ordered locus">Desdi_0080</name>
</gene>
<dbReference type="Proteomes" id="UP000010797">
    <property type="component" value="Chromosome"/>
</dbReference>
<keyword evidence="2" id="KW-0175">Coiled coil</keyword>
<proteinExistence type="inferred from homology"/>
<dbReference type="eggNOG" id="COG3879">
    <property type="taxonomic scope" value="Bacteria"/>
</dbReference>
<sequence length="230" mass="25129">MKKLSLAIPLTLVAIVLGFLLTLQMQTQKSVLELEKIQAQRVASVTNFLTEAQEENKVLKEQHKELTAQLEGARQEGGTSPALLAELDRYRMMEGTVDVQGPGIMITIDDRQQEHKVVFPLSTDDLLRIINILKLAGAEAISVNGQRIVGSTSIVLSGTSTQLVNKVPITRTDGVPYEILASGNQDQLLDYFTNLEAPGLKQYGMSVSVVRKTVSIPSYKGVSPVKKPES</sequence>
<evidence type="ECO:0000313" key="3">
    <source>
        <dbReference type="EMBL" id="AGA67653.1"/>
    </source>
</evidence>